<gene>
    <name evidence="11" type="ORF">GCM10022402_20640</name>
</gene>
<feature type="transmembrane region" description="Helical" evidence="10">
    <location>
        <begin position="315"/>
        <end position="334"/>
    </location>
</feature>
<comment type="subcellular location">
    <subcellularLocation>
        <location evidence="1">Cell membrane</location>
        <topology evidence="1">Multi-pass membrane protein</topology>
    </subcellularLocation>
</comment>
<reference evidence="12" key="1">
    <citation type="journal article" date="2019" name="Int. J. Syst. Evol. Microbiol.">
        <title>The Global Catalogue of Microorganisms (GCM) 10K type strain sequencing project: providing services to taxonomists for standard genome sequencing and annotation.</title>
        <authorList>
            <consortium name="The Broad Institute Genomics Platform"/>
            <consortium name="The Broad Institute Genome Sequencing Center for Infectious Disease"/>
            <person name="Wu L."/>
            <person name="Ma J."/>
        </authorList>
    </citation>
    <scope>NUCLEOTIDE SEQUENCE [LARGE SCALE GENOMIC DNA]</scope>
    <source>
        <strain evidence="12">JCM 17137</strain>
    </source>
</reference>
<feature type="transmembrane region" description="Helical" evidence="10">
    <location>
        <begin position="265"/>
        <end position="295"/>
    </location>
</feature>
<dbReference type="EMBL" id="BAABDD010000007">
    <property type="protein sequence ID" value="GAA3740708.1"/>
    <property type="molecule type" value="Genomic_DNA"/>
</dbReference>
<organism evidence="11 12">
    <name type="scientific">Salinactinospora qingdaonensis</name>
    <dbReference type="NCBI Taxonomy" id="702744"/>
    <lineage>
        <taxon>Bacteria</taxon>
        <taxon>Bacillati</taxon>
        <taxon>Actinomycetota</taxon>
        <taxon>Actinomycetes</taxon>
        <taxon>Streptosporangiales</taxon>
        <taxon>Nocardiopsidaceae</taxon>
        <taxon>Salinactinospora</taxon>
    </lineage>
</organism>
<evidence type="ECO:0000256" key="6">
    <source>
        <dbReference type="ARBA" id="ARBA00022989"/>
    </source>
</evidence>
<feature type="transmembrane region" description="Helical" evidence="10">
    <location>
        <begin position="37"/>
        <end position="56"/>
    </location>
</feature>
<feature type="transmembrane region" description="Helical" evidence="10">
    <location>
        <begin position="180"/>
        <end position="203"/>
    </location>
</feature>
<evidence type="ECO:0000256" key="9">
    <source>
        <dbReference type="SAM" id="MobiDB-lite"/>
    </source>
</evidence>
<protein>
    <recommendedName>
        <fullName evidence="8">Autoinducer 2 import system permease protein LsrD</fullName>
    </recommendedName>
</protein>
<keyword evidence="6 10" id="KW-1133">Transmembrane helix</keyword>
<evidence type="ECO:0000256" key="10">
    <source>
        <dbReference type="SAM" id="Phobius"/>
    </source>
</evidence>
<evidence type="ECO:0000256" key="3">
    <source>
        <dbReference type="ARBA" id="ARBA00022475"/>
    </source>
</evidence>
<keyword evidence="4" id="KW-0997">Cell inner membrane</keyword>
<dbReference type="PANTHER" id="PTHR32196:SF71">
    <property type="entry name" value="AUTOINDUCER 2 IMPORT SYSTEM PERMEASE PROTEIN LSRD"/>
    <property type="match status" value="1"/>
</dbReference>
<evidence type="ECO:0000256" key="5">
    <source>
        <dbReference type="ARBA" id="ARBA00022692"/>
    </source>
</evidence>
<dbReference type="InterPro" id="IPR001851">
    <property type="entry name" value="ABC_transp_permease"/>
</dbReference>
<accession>A0ABP7FIH2</accession>
<evidence type="ECO:0000256" key="1">
    <source>
        <dbReference type="ARBA" id="ARBA00004651"/>
    </source>
</evidence>
<sequence length="349" mass="35568">MVPEVTTPADSTATAPSEPPRRGRALRSMLVSREGSIIGALVVSILAAAVFVDGFASGRNAGFLILDIAAIALIALPMTLVIITGEIDLSVASTLGLTSAVMGQLWVMGLPLETIVPLCVALGAVLGAVNGVLVTVVGLPSLAVTIGTMALYRGLAYVVLGDRAVADFPFSWTGGATAPVPGTSIPWIGVLILGLALAFGVLLHATPLGRSLYAIGNNAEATRFSGVSVRWTKLWLFVATGTVASLAGIFWTLQYGSARADNAFGLELSVVAAVLLGGVSIFGGTGALPGVLGGVLLLGTIRNALRLADVSSDTLSIVTGMLLVVSVVAPNLAARLRSRRKPTGPPGRR</sequence>
<dbReference type="Pfam" id="PF02653">
    <property type="entry name" value="BPD_transp_2"/>
    <property type="match status" value="1"/>
</dbReference>
<evidence type="ECO:0000256" key="7">
    <source>
        <dbReference type="ARBA" id="ARBA00023136"/>
    </source>
</evidence>
<keyword evidence="2" id="KW-0813">Transport</keyword>
<feature type="region of interest" description="Disordered" evidence="9">
    <location>
        <begin position="1"/>
        <end position="22"/>
    </location>
</feature>
<keyword evidence="12" id="KW-1185">Reference proteome</keyword>
<dbReference type="Proteomes" id="UP001500908">
    <property type="component" value="Unassembled WGS sequence"/>
</dbReference>
<evidence type="ECO:0000256" key="2">
    <source>
        <dbReference type="ARBA" id="ARBA00022448"/>
    </source>
</evidence>
<keyword evidence="5 10" id="KW-0812">Transmembrane</keyword>
<keyword evidence="3" id="KW-1003">Cell membrane</keyword>
<feature type="transmembrane region" description="Helical" evidence="10">
    <location>
        <begin position="234"/>
        <end position="253"/>
    </location>
</feature>
<dbReference type="PANTHER" id="PTHR32196">
    <property type="entry name" value="ABC TRANSPORTER PERMEASE PROTEIN YPHD-RELATED-RELATED"/>
    <property type="match status" value="1"/>
</dbReference>
<evidence type="ECO:0000256" key="4">
    <source>
        <dbReference type="ARBA" id="ARBA00022519"/>
    </source>
</evidence>
<evidence type="ECO:0000256" key="8">
    <source>
        <dbReference type="ARBA" id="ARBA00039381"/>
    </source>
</evidence>
<evidence type="ECO:0000313" key="11">
    <source>
        <dbReference type="EMBL" id="GAA3740708.1"/>
    </source>
</evidence>
<keyword evidence="7 10" id="KW-0472">Membrane</keyword>
<feature type="transmembrane region" description="Helical" evidence="10">
    <location>
        <begin position="63"/>
        <end position="83"/>
    </location>
</feature>
<dbReference type="CDD" id="cd06579">
    <property type="entry name" value="TM_PBP1_transp_AraH_like"/>
    <property type="match status" value="1"/>
</dbReference>
<evidence type="ECO:0000313" key="12">
    <source>
        <dbReference type="Proteomes" id="UP001500908"/>
    </source>
</evidence>
<name>A0ABP7FIH2_9ACTN</name>
<comment type="caution">
    <text evidence="11">The sequence shown here is derived from an EMBL/GenBank/DDBJ whole genome shotgun (WGS) entry which is preliminary data.</text>
</comment>
<proteinExistence type="predicted"/>
<feature type="compositionally biased region" description="Low complexity" evidence="9">
    <location>
        <begin position="1"/>
        <end position="16"/>
    </location>
</feature>